<comment type="caution">
    <text evidence="2">The sequence shown here is derived from an EMBL/GenBank/DDBJ whole genome shotgun (WGS) entry which is preliminary data.</text>
</comment>
<protein>
    <submittedName>
        <fullName evidence="2">Uncharacterized protein</fullName>
    </submittedName>
</protein>
<feature type="region of interest" description="Disordered" evidence="1">
    <location>
        <begin position="40"/>
        <end position="107"/>
    </location>
</feature>
<accession>A0A392R046</accession>
<name>A0A392R046_9FABA</name>
<evidence type="ECO:0000256" key="1">
    <source>
        <dbReference type="SAM" id="MobiDB-lite"/>
    </source>
</evidence>
<organism evidence="2 3">
    <name type="scientific">Trifolium medium</name>
    <dbReference type="NCBI Taxonomy" id="97028"/>
    <lineage>
        <taxon>Eukaryota</taxon>
        <taxon>Viridiplantae</taxon>
        <taxon>Streptophyta</taxon>
        <taxon>Embryophyta</taxon>
        <taxon>Tracheophyta</taxon>
        <taxon>Spermatophyta</taxon>
        <taxon>Magnoliopsida</taxon>
        <taxon>eudicotyledons</taxon>
        <taxon>Gunneridae</taxon>
        <taxon>Pentapetalae</taxon>
        <taxon>rosids</taxon>
        <taxon>fabids</taxon>
        <taxon>Fabales</taxon>
        <taxon>Fabaceae</taxon>
        <taxon>Papilionoideae</taxon>
        <taxon>50 kb inversion clade</taxon>
        <taxon>NPAAA clade</taxon>
        <taxon>Hologalegina</taxon>
        <taxon>IRL clade</taxon>
        <taxon>Trifolieae</taxon>
        <taxon>Trifolium</taxon>
    </lineage>
</organism>
<dbReference type="Proteomes" id="UP000265520">
    <property type="component" value="Unassembled WGS sequence"/>
</dbReference>
<sequence length="107" mass="12280">MFVAAFHNGLREGHFNESLAQKPASSIQEINKRAACYIKGEESNTENRVRDAKDKEYAGRGNKGQDSRQQRHWPRAEPQWQGHHRKTYPPDRGMEIEVIPIPGNTLL</sequence>
<dbReference type="AlphaFoldDB" id="A0A392R046"/>
<dbReference type="EMBL" id="LXQA010173791">
    <property type="protein sequence ID" value="MCI29617.1"/>
    <property type="molecule type" value="Genomic_DNA"/>
</dbReference>
<evidence type="ECO:0000313" key="3">
    <source>
        <dbReference type="Proteomes" id="UP000265520"/>
    </source>
</evidence>
<evidence type="ECO:0000313" key="2">
    <source>
        <dbReference type="EMBL" id="MCI29617.1"/>
    </source>
</evidence>
<reference evidence="2 3" key="1">
    <citation type="journal article" date="2018" name="Front. Plant Sci.">
        <title>Red Clover (Trifolium pratense) and Zigzag Clover (T. medium) - A Picture of Genomic Similarities and Differences.</title>
        <authorList>
            <person name="Dluhosova J."/>
            <person name="Istvanek J."/>
            <person name="Nedelnik J."/>
            <person name="Repkova J."/>
        </authorList>
    </citation>
    <scope>NUCLEOTIDE SEQUENCE [LARGE SCALE GENOMIC DNA]</scope>
    <source>
        <strain evidence="3">cv. 10/8</strain>
        <tissue evidence="2">Leaf</tissue>
    </source>
</reference>
<keyword evidence="3" id="KW-1185">Reference proteome</keyword>
<proteinExistence type="predicted"/>
<feature type="compositionally biased region" description="Basic and acidic residues" evidence="1">
    <location>
        <begin position="40"/>
        <end position="69"/>
    </location>
</feature>